<feature type="domain" description="Lcl C-terminal" evidence="2">
    <location>
        <begin position="117"/>
        <end position="258"/>
    </location>
</feature>
<gene>
    <name evidence="3" type="ORF">EDC35_107171</name>
</gene>
<name>A0A4R3MYL1_9GAMM</name>
<evidence type="ECO:0000313" key="3">
    <source>
        <dbReference type="EMBL" id="TCT19843.1"/>
    </source>
</evidence>
<evidence type="ECO:0000259" key="2">
    <source>
        <dbReference type="Pfam" id="PF07603"/>
    </source>
</evidence>
<reference evidence="3 4" key="1">
    <citation type="submission" date="2019-03" db="EMBL/GenBank/DDBJ databases">
        <title>Genomic Encyclopedia of Type Strains, Phase IV (KMG-IV): sequencing the most valuable type-strain genomes for metagenomic binning, comparative biology and taxonomic classification.</title>
        <authorList>
            <person name="Goeker M."/>
        </authorList>
    </citation>
    <scope>NUCLEOTIDE SEQUENCE [LARGE SCALE GENOMIC DNA]</scope>
    <source>
        <strain evidence="3 4">DSM 13587</strain>
    </source>
</reference>
<dbReference type="PANTHER" id="PTHR35812">
    <property type="entry name" value="LIPOPROTEIN"/>
    <property type="match status" value="1"/>
</dbReference>
<feature type="chain" id="PRO_5020825263" evidence="1">
    <location>
        <begin position="20"/>
        <end position="261"/>
    </location>
</feature>
<proteinExistence type="predicted"/>
<dbReference type="EMBL" id="SMAO01000007">
    <property type="protein sequence ID" value="TCT19843.1"/>
    <property type="molecule type" value="Genomic_DNA"/>
</dbReference>
<sequence length="261" mass="27769">MRRLIALLVFVFVSLPALGDVAPPVPLNDTGQTQCLNAAGNALEACDATNTDDSANSPRQDARFGRDAAAAAGVLTKTGGGAAGFDFTRICNSGDAVGTGACPANPSLGSDANDWACTRDNVTGLIWEVKTDDNGLRDKDWTYTWFNGTTGTPDGTNNCNPNTRCDTDKFVADVNTAGLCGFSSGWRLPTRRELLSIVHLGASSPAIDTAYFPNTVSNWYWSGDLYTPNPAGAWSVHFYDGNALAYDHDYGYHVRLVRGGQ</sequence>
<feature type="signal peptide" evidence="1">
    <location>
        <begin position="1"/>
        <end position="19"/>
    </location>
</feature>
<dbReference type="InterPro" id="IPR011460">
    <property type="entry name" value="Lcl_C"/>
</dbReference>
<evidence type="ECO:0000256" key="1">
    <source>
        <dbReference type="SAM" id="SignalP"/>
    </source>
</evidence>
<protein>
    <submittedName>
        <fullName evidence="3">Uncharacterized protein DUF1566</fullName>
    </submittedName>
</protein>
<dbReference type="Pfam" id="PF07603">
    <property type="entry name" value="Lcl_C"/>
    <property type="match status" value="1"/>
</dbReference>
<dbReference type="AlphaFoldDB" id="A0A4R3MYL1"/>
<dbReference type="Proteomes" id="UP000295717">
    <property type="component" value="Unassembled WGS sequence"/>
</dbReference>
<organism evidence="3 4">
    <name type="scientific">Thiobaca trueperi</name>
    <dbReference type="NCBI Taxonomy" id="127458"/>
    <lineage>
        <taxon>Bacteria</taxon>
        <taxon>Pseudomonadati</taxon>
        <taxon>Pseudomonadota</taxon>
        <taxon>Gammaproteobacteria</taxon>
        <taxon>Chromatiales</taxon>
        <taxon>Chromatiaceae</taxon>
        <taxon>Thiobaca</taxon>
    </lineage>
</organism>
<keyword evidence="4" id="KW-1185">Reference proteome</keyword>
<dbReference type="RefSeq" id="WP_165903438.1">
    <property type="nucleotide sequence ID" value="NZ_SMAO01000007.1"/>
</dbReference>
<accession>A0A4R3MYL1</accession>
<comment type="caution">
    <text evidence="3">The sequence shown here is derived from an EMBL/GenBank/DDBJ whole genome shotgun (WGS) entry which is preliminary data.</text>
</comment>
<evidence type="ECO:0000313" key="4">
    <source>
        <dbReference type="Proteomes" id="UP000295717"/>
    </source>
</evidence>
<dbReference type="PANTHER" id="PTHR35812:SF1">
    <property type="entry name" value="LIPOPROTEIN"/>
    <property type="match status" value="1"/>
</dbReference>
<keyword evidence="1" id="KW-0732">Signal</keyword>